<dbReference type="SMART" id="SM00291">
    <property type="entry name" value="ZnF_ZZ"/>
    <property type="match status" value="1"/>
</dbReference>
<evidence type="ECO:0000256" key="2">
    <source>
        <dbReference type="ARBA" id="ARBA00022771"/>
    </source>
</evidence>
<keyword evidence="3" id="KW-0862">Zinc</keyword>
<gene>
    <name evidence="6" type="ORF">FIM1_2095</name>
</gene>
<dbReference type="EMBL" id="CP015056">
    <property type="protein sequence ID" value="QGN15405.1"/>
    <property type="molecule type" value="Genomic_DNA"/>
</dbReference>
<evidence type="ECO:0000313" key="7">
    <source>
        <dbReference type="Proteomes" id="UP000422736"/>
    </source>
</evidence>
<evidence type="ECO:0000259" key="5">
    <source>
        <dbReference type="SMART" id="SM00291"/>
    </source>
</evidence>
<dbReference type="Pfam" id="PF12744">
    <property type="entry name" value="ATG19"/>
    <property type="match status" value="1"/>
</dbReference>
<dbReference type="Proteomes" id="UP000422736">
    <property type="component" value="Chromosome 3"/>
</dbReference>
<name>A0ABX6ESW3_KLUMA</name>
<reference evidence="6 7" key="1">
    <citation type="submission" date="2016-03" db="EMBL/GenBank/DDBJ databases">
        <title>How can Kluyveromyces marxianus grow so fast - potential evolutionary course in Saccharomyces Complex revealed by comparative genomics.</title>
        <authorList>
            <person name="Mo W."/>
            <person name="Lu W."/>
            <person name="Yang X."/>
            <person name="Qi J."/>
            <person name="Lv H."/>
        </authorList>
    </citation>
    <scope>NUCLEOTIDE SEQUENCE [LARGE SCALE GENOMIC DNA]</scope>
    <source>
        <strain evidence="6 7">FIM1</strain>
    </source>
</reference>
<evidence type="ECO:0000313" key="6">
    <source>
        <dbReference type="EMBL" id="QGN15405.1"/>
    </source>
</evidence>
<keyword evidence="2" id="KW-0863">Zinc-finger</keyword>
<dbReference type="InterPro" id="IPR024543">
    <property type="entry name" value="Atg19/Atg34_C"/>
</dbReference>
<accession>A0ABX6ESW3</accession>
<keyword evidence="7" id="KW-1185">Reference proteome</keyword>
<evidence type="ECO:0000256" key="4">
    <source>
        <dbReference type="SAM" id="MobiDB-lite"/>
    </source>
</evidence>
<protein>
    <submittedName>
        <fullName evidence="6">ZZ NBR1 like protein</fullName>
    </submittedName>
</protein>
<dbReference type="Pfam" id="PF00569">
    <property type="entry name" value="ZZ"/>
    <property type="match status" value="1"/>
</dbReference>
<evidence type="ECO:0000256" key="3">
    <source>
        <dbReference type="ARBA" id="ARBA00022833"/>
    </source>
</evidence>
<dbReference type="Gene3D" id="2.60.40.2830">
    <property type="match status" value="1"/>
</dbReference>
<feature type="compositionally biased region" description="Polar residues" evidence="4">
    <location>
        <begin position="276"/>
        <end position="285"/>
    </location>
</feature>
<dbReference type="SUPFAM" id="SSF57850">
    <property type="entry name" value="RING/U-box"/>
    <property type="match status" value="1"/>
</dbReference>
<dbReference type="CDD" id="cd12213">
    <property type="entry name" value="ABD"/>
    <property type="match status" value="1"/>
</dbReference>
<keyword evidence="1" id="KW-0479">Metal-binding</keyword>
<feature type="compositionally biased region" description="Low complexity" evidence="4">
    <location>
        <begin position="286"/>
        <end position="299"/>
    </location>
</feature>
<dbReference type="PANTHER" id="PTHR20930">
    <property type="entry name" value="OVARIAN CARCINOMA ANTIGEN CA125-RELATED"/>
    <property type="match status" value="1"/>
</dbReference>
<dbReference type="InterPro" id="IPR043145">
    <property type="entry name" value="Znf_ZZ_sf"/>
</dbReference>
<sequence>MPSQSKQFEIVQEDDLGSGDFGVLLQYDNKGQYIKVTPNRNLSKSTFIVACKTIFNIDKVFDQCTVVTRLTKKGAPFIIHSGGDMVTFCDALLKARRLTVTLIPAEKIETNVQLENEVKDPFMQDEWKNLKESLRRIEANLEGKIKNFEVPFSEVVHEGVLCDGCQINDANRIINTDTTDCNGFIRGPRFTCLYCHDYDLCYKCESSGFTSDTHKVYHNMIRSNSYDPKLTRFVLAYHRAGEMDINFPLVSKYNVSDTPPKKELSEIKVEGFYGTNDGTSEKPTVSESDPSSESSAPADATTNTDQEFKDVIIEVGQHNKPMFDFFSKIQSEEELSSLMQDAVSWRIAKQWYGEDIYEKLEKYETMMKEKVQQEQADSDAVIDEDSLGNDQKNRSLRVEMSQKGHLLTFKLFNDGDETIPNGLKLVFQCEQRDRVSTPIKCNLQMGPNELQPGNYKILNFNYRGTLEEFSFDCPCKIDLIDVRDQIVYTSDECASPGSSVFYLKPPTCEMYRRASYRDVPCNEEYEGRDGQYEEPNAFHSDTDVISTSFTEQEDNGEEAVFVDSLSEDYDLLSDSDIEQV</sequence>
<evidence type="ECO:0000256" key="1">
    <source>
        <dbReference type="ARBA" id="ARBA00022723"/>
    </source>
</evidence>
<dbReference type="CDD" id="cd02340">
    <property type="entry name" value="ZZ_NBR1_like"/>
    <property type="match status" value="1"/>
</dbReference>
<proteinExistence type="predicted"/>
<dbReference type="PANTHER" id="PTHR20930:SF0">
    <property type="entry name" value="PROTEIN ILRUN"/>
    <property type="match status" value="1"/>
</dbReference>
<dbReference type="Gene3D" id="3.30.60.90">
    <property type="match status" value="1"/>
</dbReference>
<organism evidence="6 7">
    <name type="scientific">Kluyveromyces marxianus</name>
    <name type="common">Yeast</name>
    <name type="synonym">Candida kefyr</name>
    <dbReference type="NCBI Taxonomy" id="4911"/>
    <lineage>
        <taxon>Eukaryota</taxon>
        <taxon>Fungi</taxon>
        <taxon>Dikarya</taxon>
        <taxon>Ascomycota</taxon>
        <taxon>Saccharomycotina</taxon>
        <taxon>Saccharomycetes</taxon>
        <taxon>Saccharomycetales</taxon>
        <taxon>Saccharomycetaceae</taxon>
        <taxon>Kluyveromyces</taxon>
    </lineage>
</organism>
<feature type="region of interest" description="Disordered" evidence="4">
    <location>
        <begin position="266"/>
        <end position="305"/>
    </location>
</feature>
<feature type="domain" description="ZZ-type" evidence="5">
    <location>
        <begin position="156"/>
        <end position="216"/>
    </location>
</feature>
<dbReference type="InterPro" id="IPR000433">
    <property type="entry name" value="Znf_ZZ"/>
</dbReference>